<evidence type="ECO:0000313" key="4">
    <source>
        <dbReference type="Proteomes" id="UP001190700"/>
    </source>
</evidence>
<name>A0AAE0GW17_9CHLO</name>
<comment type="caution">
    <text evidence="3">The sequence shown here is derived from an EMBL/GenBank/DDBJ whole genome shotgun (WGS) entry which is preliminary data.</text>
</comment>
<keyword evidence="4" id="KW-1185">Reference proteome</keyword>
<evidence type="ECO:0000313" key="3">
    <source>
        <dbReference type="EMBL" id="KAK3284451.1"/>
    </source>
</evidence>
<feature type="compositionally biased region" description="Low complexity" evidence="1">
    <location>
        <begin position="140"/>
        <end position="158"/>
    </location>
</feature>
<dbReference type="SUPFAM" id="SSF69318">
    <property type="entry name" value="Integrin alpha N-terminal domain"/>
    <property type="match status" value="1"/>
</dbReference>
<evidence type="ECO:0000256" key="2">
    <source>
        <dbReference type="SAM" id="Phobius"/>
    </source>
</evidence>
<dbReference type="InterPro" id="IPR028994">
    <property type="entry name" value="Integrin_alpha_N"/>
</dbReference>
<dbReference type="Proteomes" id="UP001190700">
    <property type="component" value="Unassembled WGS sequence"/>
</dbReference>
<evidence type="ECO:0000256" key="1">
    <source>
        <dbReference type="SAM" id="MobiDB-lite"/>
    </source>
</evidence>
<keyword evidence="2" id="KW-0812">Transmembrane</keyword>
<accession>A0AAE0GW17</accession>
<keyword evidence="2" id="KW-1133">Transmembrane helix</keyword>
<feature type="region of interest" description="Disordered" evidence="1">
    <location>
        <begin position="51"/>
        <end position="106"/>
    </location>
</feature>
<organism evidence="3 4">
    <name type="scientific">Cymbomonas tetramitiformis</name>
    <dbReference type="NCBI Taxonomy" id="36881"/>
    <lineage>
        <taxon>Eukaryota</taxon>
        <taxon>Viridiplantae</taxon>
        <taxon>Chlorophyta</taxon>
        <taxon>Pyramimonadophyceae</taxon>
        <taxon>Pyramimonadales</taxon>
        <taxon>Pyramimonadaceae</taxon>
        <taxon>Cymbomonas</taxon>
    </lineage>
</organism>
<feature type="region of interest" description="Disordered" evidence="1">
    <location>
        <begin position="140"/>
        <end position="168"/>
    </location>
</feature>
<feature type="transmembrane region" description="Helical" evidence="2">
    <location>
        <begin position="21"/>
        <end position="41"/>
    </location>
</feature>
<protein>
    <submittedName>
        <fullName evidence="3">Uncharacterized protein</fullName>
    </submittedName>
</protein>
<dbReference type="AlphaFoldDB" id="A0AAE0GW17"/>
<reference evidence="3 4" key="1">
    <citation type="journal article" date="2015" name="Genome Biol. Evol.">
        <title>Comparative Genomics of a Bacterivorous Green Alga Reveals Evolutionary Causalities and Consequences of Phago-Mixotrophic Mode of Nutrition.</title>
        <authorList>
            <person name="Burns J.A."/>
            <person name="Paasch A."/>
            <person name="Narechania A."/>
            <person name="Kim E."/>
        </authorList>
    </citation>
    <scope>NUCLEOTIDE SEQUENCE [LARGE SCALE GENOMIC DNA]</scope>
    <source>
        <strain evidence="3 4">PLY_AMNH</strain>
    </source>
</reference>
<sequence length="497" mass="54453">MSGVAKVEESAAASKRNAIRNFLGSCNLVCFLLIMLGVVLACASRPARNRVSPATVSVKARTSYPPPPLPSSPRPPPPPSKPPPPPFSPFFAASLPPPPPQLAAAPASSAAATSGLAASLALLSGSTTSELAVATAAARATADSRASASSTAAQPSTGTRHRRRLRAPPPGLVELVRRRRERDSETSLWIVDLYLETLNYYLSSLCAVNESVTSIFANDDYVYATTDTGIFDVMACVEIHASADGARHEQIVSTFQEQIVVSVSFEDRSTNVRVYNKTDWTHKDIFDNAFSATREGDSFGHALHTYDTDRSTDTHSHALFLGLDETYAQTVNFTDRIRRYSETFAGKQYDRYLDATYDSRTNGYFLARTADAVYQILRVDLYDLYVYTTTVLFNVSAHSATAFNPTKIVVGDVDDDGDMDVVVLYMNASEHRDRNAPDEFRSQSDTYVDVFRNRGDDTFEEPATRRSVSNVSDVVMGTDNRVLLLRKYPAEVVAITF</sequence>
<proteinExistence type="predicted"/>
<feature type="compositionally biased region" description="Pro residues" evidence="1">
    <location>
        <begin position="64"/>
        <end position="88"/>
    </location>
</feature>
<dbReference type="EMBL" id="LGRX02002280">
    <property type="protein sequence ID" value="KAK3284451.1"/>
    <property type="molecule type" value="Genomic_DNA"/>
</dbReference>
<gene>
    <name evidence="3" type="ORF">CYMTET_7895</name>
</gene>
<keyword evidence="2" id="KW-0472">Membrane</keyword>